<protein>
    <submittedName>
        <fullName evidence="2">Uncharacterized protein</fullName>
    </submittedName>
</protein>
<dbReference type="AlphaFoldDB" id="A0A8E2EBR3"/>
<evidence type="ECO:0000313" key="3">
    <source>
        <dbReference type="Proteomes" id="UP000250266"/>
    </source>
</evidence>
<keyword evidence="3" id="KW-1185">Reference proteome</keyword>
<evidence type="ECO:0000313" key="2">
    <source>
        <dbReference type="EMBL" id="OCK80638.1"/>
    </source>
</evidence>
<feature type="region of interest" description="Disordered" evidence="1">
    <location>
        <begin position="1"/>
        <end position="45"/>
    </location>
</feature>
<accession>A0A8E2EBR3</accession>
<sequence length="197" mass="22190">MVTKMRADNLEKKQSESKNTKSPESEKKGPREPKDETNKATHVPMLPYALGSNVAEFPIHKRFREIENVGGKAPDQPPNSIAGTLKNFNTRCQTYERGLAENKKSVSNVKELITKVAEDQKELEEHLICESRDQRLSEMRSYVHTATHIESLDQQLASIWQVLQEAEAIPDSPIHSVGSRKAAAMVRIILLCKTVPF</sequence>
<name>A0A8E2EBR3_9PEZI</name>
<gene>
    <name evidence="2" type="ORF">K432DRAFT_38408</name>
</gene>
<proteinExistence type="predicted"/>
<reference evidence="2 3" key="1">
    <citation type="journal article" date="2016" name="Nat. Commun.">
        <title>Ectomycorrhizal ecology is imprinted in the genome of the dominant symbiotic fungus Cenococcum geophilum.</title>
        <authorList>
            <consortium name="DOE Joint Genome Institute"/>
            <person name="Peter M."/>
            <person name="Kohler A."/>
            <person name="Ohm R.A."/>
            <person name="Kuo A."/>
            <person name="Krutzmann J."/>
            <person name="Morin E."/>
            <person name="Arend M."/>
            <person name="Barry K.W."/>
            <person name="Binder M."/>
            <person name="Choi C."/>
            <person name="Clum A."/>
            <person name="Copeland A."/>
            <person name="Grisel N."/>
            <person name="Haridas S."/>
            <person name="Kipfer T."/>
            <person name="LaButti K."/>
            <person name="Lindquist E."/>
            <person name="Lipzen A."/>
            <person name="Maire R."/>
            <person name="Meier B."/>
            <person name="Mihaltcheva S."/>
            <person name="Molinier V."/>
            <person name="Murat C."/>
            <person name="Poggeler S."/>
            <person name="Quandt C.A."/>
            <person name="Sperisen C."/>
            <person name="Tritt A."/>
            <person name="Tisserant E."/>
            <person name="Crous P.W."/>
            <person name="Henrissat B."/>
            <person name="Nehls U."/>
            <person name="Egli S."/>
            <person name="Spatafora J.W."/>
            <person name="Grigoriev I.V."/>
            <person name="Martin F.M."/>
        </authorList>
    </citation>
    <scope>NUCLEOTIDE SEQUENCE [LARGE SCALE GENOMIC DNA]</scope>
    <source>
        <strain evidence="2 3">CBS 459.81</strain>
    </source>
</reference>
<organism evidence="2 3">
    <name type="scientific">Lepidopterella palustris CBS 459.81</name>
    <dbReference type="NCBI Taxonomy" id="1314670"/>
    <lineage>
        <taxon>Eukaryota</taxon>
        <taxon>Fungi</taxon>
        <taxon>Dikarya</taxon>
        <taxon>Ascomycota</taxon>
        <taxon>Pezizomycotina</taxon>
        <taxon>Dothideomycetes</taxon>
        <taxon>Pleosporomycetidae</taxon>
        <taxon>Mytilinidiales</taxon>
        <taxon>Argynnaceae</taxon>
        <taxon>Lepidopterella</taxon>
    </lineage>
</organism>
<dbReference type="Proteomes" id="UP000250266">
    <property type="component" value="Unassembled WGS sequence"/>
</dbReference>
<feature type="compositionally biased region" description="Basic and acidic residues" evidence="1">
    <location>
        <begin position="1"/>
        <end position="39"/>
    </location>
</feature>
<dbReference type="EMBL" id="KV744951">
    <property type="protein sequence ID" value="OCK80638.1"/>
    <property type="molecule type" value="Genomic_DNA"/>
</dbReference>
<evidence type="ECO:0000256" key="1">
    <source>
        <dbReference type="SAM" id="MobiDB-lite"/>
    </source>
</evidence>